<evidence type="ECO:0000313" key="1">
    <source>
        <dbReference type="EMBL" id="OQE09892.1"/>
    </source>
</evidence>
<accession>A0A1V6S763</accession>
<name>A0A1V6S763_9EURO</name>
<evidence type="ECO:0000313" key="2">
    <source>
        <dbReference type="Proteomes" id="UP000191518"/>
    </source>
</evidence>
<dbReference type="PANTHER" id="PTHR40788:SF2">
    <property type="entry name" value="CLR5 DOMAIN-CONTAINING PROTEIN"/>
    <property type="match status" value="1"/>
</dbReference>
<dbReference type="AlphaFoldDB" id="A0A1V6S763"/>
<keyword evidence="2" id="KW-1185">Reference proteome</keyword>
<dbReference type="PANTHER" id="PTHR40788">
    <property type="entry name" value="CLR5 DOMAIN-CONTAINING PROTEIN-RELATED"/>
    <property type="match status" value="1"/>
</dbReference>
<dbReference type="Proteomes" id="UP000191518">
    <property type="component" value="Unassembled WGS sequence"/>
</dbReference>
<dbReference type="EMBL" id="MDYP01000005">
    <property type="protein sequence ID" value="OQE09892.1"/>
    <property type="molecule type" value="Genomic_DNA"/>
</dbReference>
<reference evidence="2" key="1">
    <citation type="journal article" date="2017" name="Nat. Microbiol.">
        <title>Global analysis of biosynthetic gene clusters reveals vast potential of secondary metabolite production in Penicillium species.</title>
        <authorList>
            <person name="Nielsen J.C."/>
            <person name="Grijseels S."/>
            <person name="Prigent S."/>
            <person name="Ji B."/>
            <person name="Dainat J."/>
            <person name="Nielsen K.F."/>
            <person name="Frisvad J.C."/>
            <person name="Workman M."/>
            <person name="Nielsen J."/>
        </authorList>
    </citation>
    <scope>NUCLEOTIDE SEQUENCE [LARGE SCALE GENOMIC DNA]</scope>
    <source>
        <strain evidence="2">IBT 29486</strain>
    </source>
</reference>
<gene>
    <name evidence="1" type="ORF">PENVUL_c005G03285</name>
</gene>
<organism evidence="1 2">
    <name type="scientific">Penicillium vulpinum</name>
    <dbReference type="NCBI Taxonomy" id="29845"/>
    <lineage>
        <taxon>Eukaryota</taxon>
        <taxon>Fungi</taxon>
        <taxon>Dikarya</taxon>
        <taxon>Ascomycota</taxon>
        <taxon>Pezizomycotina</taxon>
        <taxon>Eurotiomycetes</taxon>
        <taxon>Eurotiomycetidae</taxon>
        <taxon>Eurotiales</taxon>
        <taxon>Aspergillaceae</taxon>
        <taxon>Penicillium</taxon>
    </lineage>
</organism>
<sequence>MPTMYCPDFEAFSDSNSIPNQGAKYRDHFMWPYITQEDLLNTKTLPMLLNTRSRYPPSHFAAVDIEAMRMGVVSWAIVPILLNEYVMILNGPNENTRDHGKLMSWSEHPDAFDCMTKRKQFRPGEGLLVLEAQERFLMFRLKCCTQALQEDPEYFSRMLREAKDHRQELLKDLDAGMLAIYRPQEIYREYLNTLLRSHHYLTKGAKASLSNLKFAVVASPSWRRHFAREPPLEDAHPVQIVVVAKPGIKLNKMENRLTWLLHALWEDGRDLLLVRMPLIVDELERLLQSERQAQELLSSYITTILSELSIISRA</sequence>
<comment type="caution">
    <text evidence="1">The sequence shown here is derived from an EMBL/GenBank/DDBJ whole genome shotgun (WGS) entry which is preliminary data.</text>
</comment>
<proteinExistence type="predicted"/>
<dbReference type="STRING" id="29845.A0A1V6S763"/>
<protein>
    <submittedName>
        <fullName evidence="1">Uncharacterized protein</fullName>
    </submittedName>
</protein>